<name>A0A3S8UMG6_9PSED</name>
<keyword evidence="1" id="KW-0812">Transmembrane</keyword>
<keyword evidence="1" id="KW-0472">Membrane</keyword>
<evidence type="ECO:0008006" key="4">
    <source>
        <dbReference type="Google" id="ProtNLM"/>
    </source>
</evidence>
<evidence type="ECO:0000313" key="3">
    <source>
        <dbReference type="Proteomes" id="UP000268230"/>
    </source>
</evidence>
<dbReference type="AlphaFoldDB" id="A0A3S8UMG6"/>
<evidence type="ECO:0000256" key="1">
    <source>
        <dbReference type="SAM" id="Phobius"/>
    </source>
</evidence>
<dbReference type="Proteomes" id="UP000268230">
    <property type="component" value="Chromosome"/>
</dbReference>
<protein>
    <recommendedName>
        <fullName evidence="4">DUF3742 family protein</fullName>
    </recommendedName>
</protein>
<keyword evidence="1" id="KW-1133">Transmembrane helix</keyword>
<gene>
    <name evidence="2" type="ORF">EJA05_17795</name>
</gene>
<organism evidence="2 3">
    <name type="scientific">Pseudomonas entomophila</name>
    <dbReference type="NCBI Taxonomy" id="312306"/>
    <lineage>
        <taxon>Bacteria</taxon>
        <taxon>Pseudomonadati</taxon>
        <taxon>Pseudomonadota</taxon>
        <taxon>Gammaproteobacteria</taxon>
        <taxon>Pseudomonadales</taxon>
        <taxon>Pseudomonadaceae</taxon>
        <taxon>Pseudomonas</taxon>
    </lineage>
</organism>
<sequence length="119" mass="12952">MSTLAPASSGRTGIGKLCIRAAVGTGRMAKRIESMVLHSSALAAVPFKYRQLGLQIFKLLLVLAVASVALFLAIGMLVLWTIAALPISASDDEPDIFEVSHPRHRFKYPEMYDDHGSLR</sequence>
<dbReference type="EMBL" id="CP034338">
    <property type="protein sequence ID" value="AZL69452.1"/>
    <property type="molecule type" value="Genomic_DNA"/>
</dbReference>
<dbReference type="OrthoDB" id="7004611at2"/>
<accession>A0A3S8UMG6</accession>
<feature type="transmembrane region" description="Helical" evidence="1">
    <location>
        <begin position="59"/>
        <end position="83"/>
    </location>
</feature>
<evidence type="ECO:0000313" key="2">
    <source>
        <dbReference type="EMBL" id="AZL69452.1"/>
    </source>
</evidence>
<dbReference type="KEGG" id="pory:EJA05_17795"/>
<reference evidence="2 3" key="1">
    <citation type="submission" date="2018-12" db="EMBL/GenBank/DDBJ databases">
        <authorList>
            <person name="Li S."/>
            <person name="Yang R."/>
            <person name="Chen G."/>
            <person name="Zou L."/>
            <person name="Zhang C."/>
            <person name="Chen Y."/>
            <person name="Liu Z."/>
            <person name="Li Y."/>
            <person name="Yan Y."/>
            <person name="Huang M."/>
            <person name="Chen T."/>
        </authorList>
    </citation>
    <scope>NUCLEOTIDE SEQUENCE [LARGE SCALE GENOMIC DNA]</scope>
    <source>
        <strain evidence="2 3">1257</strain>
    </source>
</reference>
<proteinExistence type="predicted"/>